<keyword evidence="8" id="KW-0325">Glycoprotein</keyword>
<keyword evidence="3" id="KW-0165">Cleavage on pair of basic residues</keyword>
<dbReference type="Gene3D" id="2.60.120.260">
    <property type="entry name" value="Galactose-binding domain-like"/>
    <property type="match status" value="1"/>
</dbReference>
<comment type="caution">
    <text evidence="10">The sequence shown here is derived from an EMBL/GenBank/DDBJ whole genome shotgun (WGS) entry which is preliminary data.</text>
</comment>
<dbReference type="InterPro" id="IPR008979">
    <property type="entry name" value="Galactose-bd-like_sf"/>
</dbReference>
<name>A0AAV2SLY4_MEGNR</name>
<evidence type="ECO:0000256" key="6">
    <source>
        <dbReference type="ARBA" id="ARBA00022825"/>
    </source>
</evidence>
<dbReference type="Proteomes" id="UP001497623">
    <property type="component" value="Unassembled WGS sequence"/>
</dbReference>
<organism evidence="10 11">
    <name type="scientific">Meganyctiphanes norvegica</name>
    <name type="common">Northern krill</name>
    <name type="synonym">Thysanopoda norvegica</name>
    <dbReference type="NCBI Taxonomy" id="48144"/>
    <lineage>
        <taxon>Eukaryota</taxon>
        <taxon>Metazoa</taxon>
        <taxon>Ecdysozoa</taxon>
        <taxon>Arthropoda</taxon>
        <taxon>Crustacea</taxon>
        <taxon>Multicrustacea</taxon>
        <taxon>Malacostraca</taxon>
        <taxon>Eumalacostraca</taxon>
        <taxon>Eucarida</taxon>
        <taxon>Euphausiacea</taxon>
        <taxon>Euphausiidae</taxon>
        <taxon>Meganyctiphanes</taxon>
    </lineage>
</organism>
<evidence type="ECO:0000256" key="8">
    <source>
        <dbReference type="ARBA" id="ARBA00023180"/>
    </source>
</evidence>
<dbReference type="Pfam" id="PF01483">
    <property type="entry name" value="P_proprotein"/>
    <property type="match status" value="1"/>
</dbReference>
<gene>
    <name evidence="10" type="ORF">MNOR_LOCUS39219</name>
</gene>
<dbReference type="PANTHER" id="PTHR42884:SF14">
    <property type="entry name" value="NEUROENDOCRINE CONVERTASE 1"/>
    <property type="match status" value="1"/>
</dbReference>
<dbReference type="InterPro" id="IPR002884">
    <property type="entry name" value="P_dom"/>
</dbReference>
<dbReference type="GO" id="GO:0043005">
    <property type="term" value="C:neuron projection"/>
    <property type="evidence" value="ECO:0007669"/>
    <property type="project" value="TreeGrafter"/>
</dbReference>
<proteinExistence type="inferred from homology"/>
<dbReference type="GO" id="GO:0005615">
    <property type="term" value="C:extracellular space"/>
    <property type="evidence" value="ECO:0007669"/>
    <property type="project" value="TreeGrafter"/>
</dbReference>
<dbReference type="InterPro" id="IPR036852">
    <property type="entry name" value="Peptidase_S8/S53_dom_sf"/>
</dbReference>
<dbReference type="AlphaFoldDB" id="A0AAV2SLY4"/>
<dbReference type="Gene3D" id="3.40.50.200">
    <property type="entry name" value="Peptidase S8/S53 domain"/>
    <property type="match status" value="1"/>
</dbReference>
<feature type="domain" description="P/Homo B" evidence="9">
    <location>
        <begin position="89"/>
        <end position="225"/>
    </location>
</feature>
<dbReference type="GO" id="GO:0016486">
    <property type="term" value="P:peptide hormone processing"/>
    <property type="evidence" value="ECO:0007669"/>
    <property type="project" value="TreeGrafter"/>
</dbReference>
<evidence type="ECO:0000256" key="5">
    <source>
        <dbReference type="ARBA" id="ARBA00022801"/>
    </source>
</evidence>
<evidence type="ECO:0000256" key="3">
    <source>
        <dbReference type="ARBA" id="ARBA00022685"/>
    </source>
</evidence>
<evidence type="ECO:0000313" key="10">
    <source>
        <dbReference type="EMBL" id="CAL4222814.1"/>
    </source>
</evidence>
<keyword evidence="7" id="KW-0865">Zymogen</keyword>
<protein>
    <recommendedName>
        <fullName evidence="9">P/Homo B domain-containing protein</fullName>
    </recommendedName>
</protein>
<comment type="similarity">
    <text evidence="1">Belongs to the peptidase S8 family. Furin subfamily.</text>
</comment>
<dbReference type="SUPFAM" id="SSF49785">
    <property type="entry name" value="Galactose-binding domain-like"/>
    <property type="match status" value="1"/>
</dbReference>
<dbReference type="FunFam" id="2.60.120.260:FF:000006">
    <property type="entry name" value="Proprotein convertase subtilisin/kexin type 5"/>
    <property type="match status" value="1"/>
</dbReference>
<sequence length="317" mass="35155">TYLHPSCSLRFAVLAARSSYAIYNTNLHCIPQLTWRDVQHAVVWTSDWGVLAHNGGWQTNGRGLKFNPRFGFGLLNAEALVAIVKNWTPVPEKTVCLVEETKRSTSSLKSGGSIVIELESDGCIDQNEEVGWLEHVEVIFTANYTNRGALTVNLTSPMGTTTQILTARPRDNSTEGFSSWAFMSVHTWGEGPQGTWILNIQDKTSGSENGSVGEVYLRLHGTRKTPEHMRSNRTYSERVMRPSRVTGTEDNSPLTSENLKSLTWEKLKEKLLQGSSVSSLSDLTLADLDLLMETGQLSNAIQNMAPEEGNNHQMDLD</sequence>
<dbReference type="GO" id="GO:0004252">
    <property type="term" value="F:serine-type endopeptidase activity"/>
    <property type="evidence" value="ECO:0007669"/>
    <property type="project" value="InterPro"/>
</dbReference>
<evidence type="ECO:0000256" key="1">
    <source>
        <dbReference type="ARBA" id="ARBA00005325"/>
    </source>
</evidence>
<evidence type="ECO:0000313" key="11">
    <source>
        <dbReference type="Proteomes" id="UP001497623"/>
    </source>
</evidence>
<evidence type="ECO:0000259" key="9">
    <source>
        <dbReference type="PROSITE" id="PS51829"/>
    </source>
</evidence>
<keyword evidence="5" id="KW-0378">Hydrolase</keyword>
<accession>A0AAV2SLY4</accession>
<keyword evidence="2" id="KW-0645">Protease</keyword>
<keyword evidence="11" id="KW-1185">Reference proteome</keyword>
<feature type="non-terminal residue" evidence="10">
    <location>
        <position position="317"/>
    </location>
</feature>
<evidence type="ECO:0000256" key="2">
    <source>
        <dbReference type="ARBA" id="ARBA00022670"/>
    </source>
</evidence>
<dbReference type="PANTHER" id="PTHR42884">
    <property type="entry name" value="PROPROTEIN CONVERTASE SUBTILISIN/KEXIN-RELATED"/>
    <property type="match status" value="1"/>
</dbReference>
<dbReference type="PROSITE" id="PS51829">
    <property type="entry name" value="P_HOMO_B"/>
    <property type="match status" value="1"/>
</dbReference>
<keyword evidence="4" id="KW-0732">Signal</keyword>
<dbReference type="SUPFAM" id="SSF52743">
    <property type="entry name" value="Subtilisin-like"/>
    <property type="match status" value="1"/>
</dbReference>
<feature type="non-terminal residue" evidence="10">
    <location>
        <position position="1"/>
    </location>
</feature>
<dbReference type="GO" id="GO:0016020">
    <property type="term" value="C:membrane"/>
    <property type="evidence" value="ECO:0007669"/>
    <property type="project" value="TreeGrafter"/>
</dbReference>
<dbReference type="EMBL" id="CAXKWB010098855">
    <property type="protein sequence ID" value="CAL4222814.1"/>
    <property type="molecule type" value="Genomic_DNA"/>
</dbReference>
<keyword evidence="6" id="KW-0720">Serine protease</keyword>
<evidence type="ECO:0000256" key="7">
    <source>
        <dbReference type="ARBA" id="ARBA00023145"/>
    </source>
</evidence>
<reference evidence="10 11" key="1">
    <citation type="submission" date="2024-05" db="EMBL/GenBank/DDBJ databases">
        <authorList>
            <person name="Wallberg A."/>
        </authorList>
    </citation>
    <scope>NUCLEOTIDE SEQUENCE [LARGE SCALE GENOMIC DNA]</scope>
</reference>
<evidence type="ECO:0000256" key="4">
    <source>
        <dbReference type="ARBA" id="ARBA00022729"/>
    </source>
</evidence>